<sequence>MYAINGSGTAVGQSYRYTNENFEPVRWNPGGTPTRLPTLRGTTTNTPFHISDRGAIAGQGYLADGDRFWSRAELWLPTHR</sequence>
<dbReference type="OrthoDB" id="2873672at2"/>
<evidence type="ECO:0000313" key="2">
    <source>
        <dbReference type="EMBL" id="PPK71089.1"/>
    </source>
</evidence>
<dbReference type="AlphaFoldDB" id="A0A2S6H0S8"/>
<organism evidence="2 3">
    <name type="scientific">Actinokineospora auranticolor</name>
    <dbReference type="NCBI Taxonomy" id="155976"/>
    <lineage>
        <taxon>Bacteria</taxon>
        <taxon>Bacillati</taxon>
        <taxon>Actinomycetota</taxon>
        <taxon>Actinomycetes</taxon>
        <taxon>Pseudonocardiales</taxon>
        <taxon>Pseudonocardiaceae</taxon>
        <taxon>Actinokineospora</taxon>
    </lineage>
</organism>
<protein>
    <submittedName>
        <fullName evidence="2">Uncharacterized protein</fullName>
    </submittedName>
</protein>
<keyword evidence="3" id="KW-1185">Reference proteome</keyword>
<name>A0A2S6H0S8_9PSEU</name>
<accession>A0A2S6H0S8</accession>
<proteinExistence type="predicted"/>
<evidence type="ECO:0000256" key="1">
    <source>
        <dbReference type="SAM" id="MobiDB-lite"/>
    </source>
</evidence>
<comment type="caution">
    <text evidence="2">The sequence shown here is derived from an EMBL/GenBank/DDBJ whole genome shotgun (WGS) entry which is preliminary data.</text>
</comment>
<dbReference type="EMBL" id="PTIX01000001">
    <property type="protein sequence ID" value="PPK71089.1"/>
    <property type="molecule type" value="Genomic_DNA"/>
</dbReference>
<feature type="region of interest" description="Disordered" evidence="1">
    <location>
        <begin position="26"/>
        <end position="47"/>
    </location>
</feature>
<evidence type="ECO:0000313" key="3">
    <source>
        <dbReference type="Proteomes" id="UP000239203"/>
    </source>
</evidence>
<reference evidence="2 3" key="1">
    <citation type="submission" date="2018-02" db="EMBL/GenBank/DDBJ databases">
        <title>Genomic Encyclopedia of Archaeal and Bacterial Type Strains, Phase II (KMG-II): from individual species to whole genera.</title>
        <authorList>
            <person name="Goeker M."/>
        </authorList>
    </citation>
    <scope>NUCLEOTIDE SEQUENCE [LARGE SCALE GENOMIC DNA]</scope>
    <source>
        <strain evidence="2 3">YU 961-1</strain>
    </source>
</reference>
<feature type="compositionally biased region" description="Low complexity" evidence="1">
    <location>
        <begin position="28"/>
        <end position="47"/>
    </location>
</feature>
<dbReference type="Proteomes" id="UP000239203">
    <property type="component" value="Unassembled WGS sequence"/>
</dbReference>
<gene>
    <name evidence="2" type="ORF">CLV40_101275</name>
</gene>
<dbReference type="RefSeq" id="WP_104476067.1">
    <property type="nucleotide sequence ID" value="NZ_CP154825.1"/>
</dbReference>